<dbReference type="RefSeq" id="WP_047766021.1">
    <property type="nucleotide sequence ID" value="NZ_LAQL01000022.1"/>
</dbReference>
<proteinExistence type="predicted"/>
<feature type="domain" description="VOC" evidence="2">
    <location>
        <begin position="6"/>
        <end position="117"/>
    </location>
</feature>
<dbReference type="PANTHER" id="PTHR36113">
    <property type="entry name" value="LYASE, PUTATIVE-RELATED-RELATED"/>
    <property type="match status" value="1"/>
</dbReference>
<dbReference type="Gene3D" id="3.10.180.10">
    <property type="entry name" value="2,3-Dihydroxybiphenyl 1,2-Dioxygenase, domain 1"/>
    <property type="match status" value="1"/>
</dbReference>
<dbReference type="SUPFAM" id="SSF54593">
    <property type="entry name" value="Glyoxalase/Bleomycin resistance protein/Dihydroxybiphenyl dioxygenase"/>
    <property type="match status" value="1"/>
</dbReference>
<evidence type="ECO:0000259" key="2">
    <source>
        <dbReference type="PROSITE" id="PS51819"/>
    </source>
</evidence>
<dbReference type="PANTHER" id="PTHR36113:SF6">
    <property type="entry name" value="FOSFOMYCIN RESISTANCE PROTEIN FOSX"/>
    <property type="match status" value="1"/>
</dbReference>
<evidence type="ECO:0000313" key="4">
    <source>
        <dbReference type="Proteomes" id="UP000035444"/>
    </source>
</evidence>
<protein>
    <submittedName>
        <fullName evidence="3">Glutathione transferase</fullName>
    </submittedName>
</protein>
<reference evidence="3 4" key="1">
    <citation type="submission" date="2015-03" db="EMBL/GenBank/DDBJ databases">
        <title>Genome Sequence of Kiloniella spongiae MEBiC09566, isolated from a marine sponge.</title>
        <authorList>
            <person name="Shao Z."/>
            <person name="Wang L."/>
            <person name="Li X."/>
        </authorList>
    </citation>
    <scope>NUCLEOTIDE SEQUENCE [LARGE SCALE GENOMIC DNA]</scope>
    <source>
        <strain evidence="3 4">MEBiC09566</strain>
    </source>
</reference>
<gene>
    <name evidence="3" type="ORF">WH96_20000</name>
</gene>
<dbReference type="InterPro" id="IPR029068">
    <property type="entry name" value="Glyas_Bleomycin-R_OHBP_Dase"/>
</dbReference>
<keyword evidence="3" id="KW-0808">Transferase</keyword>
<dbReference type="InterPro" id="IPR018146">
    <property type="entry name" value="Glyoxalase_1_CS"/>
</dbReference>
<dbReference type="InterPro" id="IPR004360">
    <property type="entry name" value="Glyas_Fos-R_dOase_dom"/>
</dbReference>
<keyword evidence="4" id="KW-1185">Reference proteome</keyword>
<evidence type="ECO:0000313" key="3">
    <source>
        <dbReference type="EMBL" id="KLN58982.1"/>
    </source>
</evidence>
<dbReference type="InterPro" id="IPR051332">
    <property type="entry name" value="Fosfomycin_Res_Enzymes"/>
</dbReference>
<dbReference type="GO" id="GO:0004462">
    <property type="term" value="F:lactoylglutathione lyase activity"/>
    <property type="evidence" value="ECO:0007669"/>
    <property type="project" value="InterPro"/>
</dbReference>
<dbReference type="GO" id="GO:0046872">
    <property type="term" value="F:metal ion binding"/>
    <property type="evidence" value="ECO:0007669"/>
    <property type="project" value="UniProtKB-KW"/>
</dbReference>
<dbReference type="OrthoDB" id="9792626at2"/>
<dbReference type="InterPro" id="IPR037523">
    <property type="entry name" value="VOC_core"/>
</dbReference>
<name>A0A0H2MEA7_9PROT</name>
<dbReference type="AlphaFoldDB" id="A0A0H2MEA7"/>
<dbReference type="PROSITE" id="PS00934">
    <property type="entry name" value="GLYOXALASE_I_1"/>
    <property type="match status" value="1"/>
</dbReference>
<dbReference type="Pfam" id="PF00903">
    <property type="entry name" value="Glyoxalase"/>
    <property type="match status" value="1"/>
</dbReference>
<dbReference type="STRING" id="1489064.WH96_20000"/>
<keyword evidence="1" id="KW-0479">Metal-binding</keyword>
<evidence type="ECO:0000256" key="1">
    <source>
        <dbReference type="ARBA" id="ARBA00022723"/>
    </source>
</evidence>
<dbReference type="Proteomes" id="UP000035444">
    <property type="component" value="Unassembled WGS sequence"/>
</dbReference>
<comment type="caution">
    <text evidence="3">The sequence shown here is derived from an EMBL/GenBank/DDBJ whole genome shotgun (WGS) entry which is preliminary data.</text>
</comment>
<dbReference type="PROSITE" id="PS51819">
    <property type="entry name" value="VOC"/>
    <property type="match status" value="1"/>
</dbReference>
<accession>A0A0H2MEA7</accession>
<dbReference type="PATRIC" id="fig|1489064.4.peg.1828"/>
<dbReference type="GO" id="GO:0016740">
    <property type="term" value="F:transferase activity"/>
    <property type="evidence" value="ECO:0007669"/>
    <property type="project" value="UniProtKB-KW"/>
</dbReference>
<sequence>MKKVTGVNHITLAVKDLNKSVLFYRDVLGLELRKKWSGGAYLEAGSFWICLSHDAVARDTLHPDYTHIAFSVEENDFLPFCQQLKEFGVEIWKENKSEGASFYFLDPDHHKMELHVGDLQSRLKAM</sequence>
<dbReference type="EMBL" id="LAQL01000022">
    <property type="protein sequence ID" value="KLN58982.1"/>
    <property type="molecule type" value="Genomic_DNA"/>
</dbReference>
<organism evidence="3 4">
    <name type="scientific">Kiloniella spongiae</name>
    <dbReference type="NCBI Taxonomy" id="1489064"/>
    <lineage>
        <taxon>Bacteria</taxon>
        <taxon>Pseudomonadati</taxon>
        <taxon>Pseudomonadota</taxon>
        <taxon>Alphaproteobacteria</taxon>
        <taxon>Rhodospirillales</taxon>
        <taxon>Kiloniellaceae</taxon>
        <taxon>Kiloniella</taxon>
    </lineage>
</organism>